<dbReference type="GO" id="GO:0019386">
    <property type="term" value="P:methanogenesis, from carbon dioxide"/>
    <property type="evidence" value="ECO:0007669"/>
    <property type="project" value="UniProtKB-UniRule"/>
</dbReference>
<evidence type="ECO:0000256" key="2">
    <source>
        <dbReference type="ARBA" id="ARBA00004651"/>
    </source>
</evidence>
<keyword evidence="21" id="KW-1185">Reference proteome</keyword>
<reference evidence="20 21" key="1">
    <citation type="submission" date="2017-03" db="EMBL/GenBank/DDBJ databases">
        <title>Genome sequence of Methanobrevibacter wosei.</title>
        <authorList>
            <person name="Poehlein A."/>
            <person name="Seedorf H."/>
            <person name="Daniel R."/>
        </authorList>
    </citation>
    <scope>NUCLEOTIDE SEQUENCE [LARGE SCALE GENOMIC DNA]</scope>
    <source>
        <strain evidence="20 21">DSM 11979</strain>
    </source>
</reference>
<dbReference type="GO" id="GO:0005886">
    <property type="term" value="C:plasma membrane"/>
    <property type="evidence" value="ECO:0007669"/>
    <property type="project" value="UniProtKB-SubCell"/>
</dbReference>
<dbReference type="EMBL" id="MZGU01000004">
    <property type="protein sequence ID" value="PWB85819.1"/>
    <property type="molecule type" value="Genomic_DNA"/>
</dbReference>
<dbReference type="GO" id="GO:0030269">
    <property type="term" value="F:tetrahydromethanopterin S-methyltransferase activity"/>
    <property type="evidence" value="ECO:0007669"/>
    <property type="project" value="UniProtKB-UniRule"/>
</dbReference>
<feature type="transmembrane region" description="Helical" evidence="19">
    <location>
        <begin position="66"/>
        <end position="88"/>
    </location>
</feature>
<evidence type="ECO:0000256" key="18">
    <source>
        <dbReference type="ARBA" id="ARBA00044970"/>
    </source>
</evidence>
<sequence length="233" mass="23147">MDPITLILFIAIGGVLIGAGVHFIPVGGAPAAMATATGVGTGTAMLAAGAGLTGLITAASMTGEPWYIIGIGGAIGAMIMMGITMYIADLIYVYGVGVVPAASKVEVDPITGRNQEKYKTPGTEGHGVPTSSFISGIIGALCGGFGGGMVYYAINLAATEGSFVTDPTMTIGLAAILGTGVFFVNAVIASYNIGGTIEGFTDPKFKRIGTGAVACLIASIVLGIFCVLLTGGI</sequence>
<evidence type="ECO:0000256" key="3">
    <source>
        <dbReference type="ARBA" id="ARBA00004839"/>
    </source>
</evidence>
<feature type="transmembrane region" description="Helical" evidence="19">
    <location>
        <begin position="211"/>
        <end position="231"/>
    </location>
</feature>
<evidence type="ECO:0000256" key="4">
    <source>
        <dbReference type="ARBA" id="ARBA00008822"/>
    </source>
</evidence>
<dbReference type="OrthoDB" id="147994at2157"/>
<evidence type="ECO:0000256" key="19">
    <source>
        <dbReference type="HAMAP-Rule" id="MF_01097"/>
    </source>
</evidence>
<gene>
    <name evidence="19" type="primary">mtrD</name>
    <name evidence="20" type="ORF">MBBWO_06650</name>
</gene>
<evidence type="ECO:0000256" key="5">
    <source>
        <dbReference type="ARBA" id="ARBA00011616"/>
    </source>
</evidence>
<comment type="subcellular location">
    <subcellularLocation>
        <location evidence="2 19">Cell membrane</location>
        <topology evidence="2 19">Multi-pass membrane protein</topology>
    </subcellularLocation>
</comment>
<evidence type="ECO:0000256" key="13">
    <source>
        <dbReference type="ARBA" id="ARBA00022989"/>
    </source>
</evidence>
<dbReference type="Pfam" id="PF04207">
    <property type="entry name" value="MtrD"/>
    <property type="match status" value="1"/>
</dbReference>
<feature type="transmembrane region" description="Helical" evidence="19">
    <location>
        <begin position="133"/>
        <end position="158"/>
    </location>
</feature>
<keyword evidence="7 19" id="KW-1003">Cell membrane</keyword>
<dbReference type="HAMAP" id="MF_01097">
    <property type="entry name" value="MtrD"/>
    <property type="match status" value="1"/>
</dbReference>
<evidence type="ECO:0000256" key="16">
    <source>
        <dbReference type="ARBA" id="ARBA00029820"/>
    </source>
</evidence>
<comment type="pathway">
    <text evidence="3 19">One-carbon metabolism; methanogenesis from CO(2); methyl-coenzyme M from 5,10-methylene-5,6,7,8-tetrahydromethanopterin: step 2/2.</text>
</comment>
<dbReference type="GO" id="GO:0012506">
    <property type="term" value="C:vesicle membrane"/>
    <property type="evidence" value="ECO:0007669"/>
    <property type="project" value="InterPro"/>
</dbReference>
<protein>
    <recommendedName>
        <fullName evidence="6 19">Tetrahydromethanopterin S-methyltransferase subunit D</fullName>
        <ecNumber evidence="18 19">7.2.1.4</ecNumber>
    </recommendedName>
    <alternativeName>
        <fullName evidence="16 19">N5-methyltetrahydromethanopterin--coenzyme M methyltransferase subunit D</fullName>
    </alternativeName>
</protein>
<dbReference type="GO" id="GO:0005737">
    <property type="term" value="C:cytoplasm"/>
    <property type="evidence" value="ECO:0007669"/>
    <property type="project" value="InterPro"/>
</dbReference>
<keyword evidence="9 19" id="KW-0489">Methyltransferase</keyword>
<evidence type="ECO:0000256" key="10">
    <source>
        <dbReference type="ARBA" id="ARBA00022679"/>
    </source>
</evidence>
<comment type="subunit">
    <text evidence="5 19">The complex is composed of 8 subunits; MtrA, MtrB, MtrC, MtrD, MtrE, MtrF, MtrG and MtrH.</text>
</comment>
<dbReference type="GO" id="GO:0006730">
    <property type="term" value="P:one-carbon metabolic process"/>
    <property type="evidence" value="ECO:0007669"/>
    <property type="project" value="UniProtKB-UniRule"/>
</dbReference>
<accession>A0A2U1S6Z4</accession>
<comment type="catalytic activity">
    <reaction evidence="17 19">
        <text>5-methyl-5,6,7,8-tetrahydromethanopterin + coenzyme M + 2 Na(+)(in) = 5,6,7,8-tetrahydromethanopterin + methyl-coenzyme M + 2 Na(+)(out)</text>
        <dbReference type="Rhea" id="RHEA:53492"/>
        <dbReference type="ChEBI" id="CHEBI:29101"/>
        <dbReference type="ChEBI" id="CHEBI:58103"/>
        <dbReference type="ChEBI" id="CHEBI:58116"/>
        <dbReference type="ChEBI" id="CHEBI:58286"/>
        <dbReference type="ChEBI" id="CHEBI:58319"/>
        <dbReference type="EC" id="7.2.1.4"/>
    </reaction>
</comment>
<organism evidence="20 21">
    <name type="scientific">Methanobrevibacter woesei</name>
    <dbReference type="NCBI Taxonomy" id="190976"/>
    <lineage>
        <taxon>Archaea</taxon>
        <taxon>Methanobacteriati</taxon>
        <taxon>Methanobacteriota</taxon>
        <taxon>Methanomada group</taxon>
        <taxon>Methanobacteria</taxon>
        <taxon>Methanobacteriales</taxon>
        <taxon>Methanobacteriaceae</taxon>
        <taxon>Methanobrevibacter</taxon>
    </lineage>
</organism>
<dbReference type="NCBIfam" id="TIGR01112">
    <property type="entry name" value="mtrD"/>
    <property type="match status" value="1"/>
</dbReference>
<evidence type="ECO:0000256" key="12">
    <source>
        <dbReference type="ARBA" id="ARBA00022967"/>
    </source>
</evidence>
<dbReference type="EC" id="7.2.1.4" evidence="18 19"/>
<keyword evidence="14 19" id="KW-0484">Methanogenesis</keyword>
<evidence type="ECO:0000256" key="15">
    <source>
        <dbReference type="ARBA" id="ARBA00023136"/>
    </source>
</evidence>
<keyword evidence="12 19" id="KW-1278">Translocase</keyword>
<evidence type="ECO:0000313" key="21">
    <source>
        <dbReference type="Proteomes" id="UP000245577"/>
    </source>
</evidence>
<name>A0A2U1S6Z4_9EURY</name>
<feature type="transmembrane region" description="Helical" evidence="19">
    <location>
        <begin position="31"/>
        <end position="59"/>
    </location>
</feature>
<dbReference type="UniPathway" id="UPA00640">
    <property type="reaction ID" value="UER00698"/>
</dbReference>
<evidence type="ECO:0000256" key="17">
    <source>
        <dbReference type="ARBA" id="ARBA00044880"/>
    </source>
</evidence>
<evidence type="ECO:0000256" key="7">
    <source>
        <dbReference type="ARBA" id="ARBA00022475"/>
    </source>
</evidence>
<evidence type="ECO:0000256" key="11">
    <source>
        <dbReference type="ARBA" id="ARBA00022692"/>
    </source>
</evidence>
<dbReference type="PIRSF" id="PIRSF016552">
    <property type="entry name" value="MtrD"/>
    <property type="match status" value="1"/>
</dbReference>
<keyword evidence="8 19" id="KW-0554">One-carbon metabolism</keyword>
<evidence type="ECO:0000256" key="6">
    <source>
        <dbReference type="ARBA" id="ARBA00015129"/>
    </source>
</evidence>
<keyword evidence="11 19" id="KW-0812">Transmembrane</keyword>
<evidence type="ECO:0000256" key="8">
    <source>
        <dbReference type="ARBA" id="ARBA00022563"/>
    </source>
</evidence>
<feature type="transmembrane region" description="Helical" evidence="19">
    <location>
        <begin position="170"/>
        <end position="191"/>
    </location>
</feature>
<evidence type="ECO:0000256" key="1">
    <source>
        <dbReference type="ARBA" id="ARBA00002533"/>
    </source>
</evidence>
<keyword evidence="10 19" id="KW-0808">Transferase</keyword>
<dbReference type="Proteomes" id="UP000245577">
    <property type="component" value="Unassembled WGS sequence"/>
</dbReference>
<dbReference type="AlphaFoldDB" id="A0A2U1S6Z4"/>
<proteinExistence type="inferred from homology"/>
<dbReference type="RefSeq" id="WP_116669468.1">
    <property type="nucleotide sequence ID" value="NZ_CALUOI010000001.1"/>
</dbReference>
<comment type="similarity">
    <text evidence="4 19">Belongs to the MtrD family.</text>
</comment>
<keyword evidence="13 19" id="KW-1133">Transmembrane helix</keyword>
<dbReference type="GO" id="GO:0032259">
    <property type="term" value="P:methylation"/>
    <property type="evidence" value="ECO:0007669"/>
    <property type="project" value="UniProtKB-KW"/>
</dbReference>
<dbReference type="InterPro" id="IPR005779">
    <property type="entry name" value="MeTrfase_D"/>
</dbReference>
<feature type="transmembrane region" description="Helical" evidence="19">
    <location>
        <begin position="7"/>
        <end position="25"/>
    </location>
</feature>
<keyword evidence="15 19" id="KW-0472">Membrane</keyword>
<evidence type="ECO:0000256" key="9">
    <source>
        <dbReference type="ARBA" id="ARBA00022603"/>
    </source>
</evidence>
<evidence type="ECO:0000313" key="20">
    <source>
        <dbReference type="EMBL" id="PWB85819.1"/>
    </source>
</evidence>
<evidence type="ECO:0000256" key="14">
    <source>
        <dbReference type="ARBA" id="ARBA00022994"/>
    </source>
</evidence>
<comment type="function">
    <text evidence="1 19">Part of a complex that catalyzes the formation of methyl-coenzyme M and tetrahydromethanopterin from coenzyme M and methyl-tetrahydromethanopterin. This is an energy-conserving, sodium-ion translocating step.</text>
</comment>
<comment type="caution">
    <text evidence="20">The sequence shown here is derived from an EMBL/GenBank/DDBJ whole genome shotgun (WGS) entry which is preliminary data.</text>
</comment>